<dbReference type="PROSITE" id="PS00356">
    <property type="entry name" value="HTH_LACI_1"/>
    <property type="match status" value="1"/>
</dbReference>
<dbReference type="PATRIC" id="fig|883066.3.peg.897"/>
<proteinExistence type="predicted"/>
<feature type="domain" description="HTH lacI-type" evidence="4">
    <location>
        <begin position="5"/>
        <end position="60"/>
    </location>
</feature>
<accession>K9EEI9</accession>
<name>K9EEI9_9ACTO</name>
<dbReference type="InterPro" id="IPR028082">
    <property type="entry name" value="Peripla_BP_I"/>
</dbReference>
<dbReference type="PANTHER" id="PTHR30146">
    <property type="entry name" value="LACI-RELATED TRANSCRIPTIONAL REPRESSOR"/>
    <property type="match status" value="1"/>
</dbReference>
<protein>
    <recommendedName>
        <fullName evidence="4">HTH lacI-type domain-containing protein</fullName>
    </recommendedName>
</protein>
<evidence type="ECO:0000256" key="3">
    <source>
        <dbReference type="ARBA" id="ARBA00023163"/>
    </source>
</evidence>
<dbReference type="AlphaFoldDB" id="K9EEI9"/>
<dbReference type="EMBL" id="AGWL01000005">
    <property type="protein sequence ID" value="EKU95098.1"/>
    <property type="molecule type" value="Genomic_DNA"/>
</dbReference>
<dbReference type="STRING" id="202789.GCA_001457435_01266"/>
<dbReference type="Proteomes" id="UP000009888">
    <property type="component" value="Unassembled WGS sequence"/>
</dbReference>
<evidence type="ECO:0000313" key="5">
    <source>
        <dbReference type="EMBL" id="EKU95098.1"/>
    </source>
</evidence>
<reference evidence="5 6" key="1">
    <citation type="submission" date="2012-09" db="EMBL/GenBank/DDBJ databases">
        <title>The Genome Sequence of Actinobaculum massiliae ACS-171-V-COL2.</title>
        <authorList>
            <consortium name="The Broad Institute Genome Sequencing Platform"/>
            <person name="Earl A."/>
            <person name="Ward D."/>
            <person name="Feldgarden M."/>
            <person name="Gevers D."/>
            <person name="Saerens B."/>
            <person name="Vaneechoutte M."/>
            <person name="Walker B."/>
            <person name="Young S.K."/>
            <person name="Zeng Q."/>
            <person name="Gargeya S."/>
            <person name="Fitzgerald M."/>
            <person name="Haas B."/>
            <person name="Abouelleil A."/>
            <person name="Alvarado L."/>
            <person name="Arachchi H.M."/>
            <person name="Berlin A."/>
            <person name="Chapman S.B."/>
            <person name="Goldberg J."/>
            <person name="Griggs A."/>
            <person name="Gujja S."/>
            <person name="Hansen M."/>
            <person name="Howarth C."/>
            <person name="Imamovic A."/>
            <person name="Larimer J."/>
            <person name="McCowen C."/>
            <person name="Montmayeur A."/>
            <person name="Murphy C."/>
            <person name="Neiman D."/>
            <person name="Pearson M."/>
            <person name="Priest M."/>
            <person name="Roberts A."/>
            <person name="Saif S."/>
            <person name="Shea T."/>
            <person name="Sisk P."/>
            <person name="Sykes S."/>
            <person name="Wortman J."/>
            <person name="Nusbaum C."/>
            <person name="Birren B."/>
        </authorList>
    </citation>
    <scope>NUCLEOTIDE SEQUENCE [LARGE SCALE GENOMIC DNA]</scope>
    <source>
        <strain evidence="6">ACS-171-V-Col2</strain>
    </source>
</reference>
<dbReference type="InterPro" id="IPR000843">
    <property type="entry name" value="HTH_LacI"/>
</dbReference>
<dbReference type="RefSeq" id="WP_007001065.1">
    <property type="nucleotide sequence ID" value="NZ_JH992955.1"/>
</dbReference>
<dbReference type="InterPro" id="IPR046335">
    <property type="entry name" value="LacI/GalR-like_sensor"/>
</dbReference>
<dbReference type="GO" id="GO:0003700">
    <property type="term" value="F:DNA-binding transcription factor activity"/>
    <property type="evidence" value="ECO:0007669"/>
    <property type="project" value="TreeGrafter"/>
</dbReference>
<sequence>MSKKIRLVDIAEHADVSIATVSRVLNDSGPVSADTAARVLTAIDMLGYERPESLSRTDRGLIGLVVPELGNPIFPALAQELEAAMVGEGFVPVLCTQYAGGVTEDEYVDILRRQRVAGIIFVSGLHADSEADPARYRRLQGDVPFVTINGANPAVDAPNISTNDADAMRKAVEFLTGLGHTKIGLAMGPHRFIPSQEKERGYLTGMAEFSPAATPRIINTFFTFEGGISAAQAFLESGYTAIVCGSDIMALGAASAVQAAGLSVPGDVSITGFDDSRLMTLTNPPLTTLRQPVAAMARYAVNSLTALIAGNKTDAGSMTFAAELVVRGSTGSCPIAPFASERS</sequence>
<dbReference type="PROSITE" id="PS50932">
    <property type="entry name" value="HTH_LACI_2"/>
    <property type="match status" value="1"/>
</dbReference>
<dbReference type="Gene3D" id="1.10.260.40">
    <property type="entry name" value="lambda repressor-like DNA-binding domains"/>
    <property type="match status" value="1"/>
</dbReference>
<dbReference type="CDD" id="cd01392">
    <property type="entry name" value="HTH_LacI"/>
    <property type="match status" value="1"/>
</dbReference>
<keyword evidence="1" id="KW-0805">Transcription regulation</keyword>
<dbReference type="GO" id="GO:0000976">
    <property type="term" value="F:transcription cis-regulatory region binding"/>
    <property type="evidence" value="ECO:0007669"/>
    <property type="project" value="TreeGrafter"/>
</dbReference>
<evidence type="ECO:0000313" key="6">
    <source>
        <dbReference type="Proteomes" id="UP000009888"/>
    </source>
</evidence>
<gene>
    <name evidence="5" type="ORF">HMPREF9233_00859</name>
</gene>
<evidence type="ECO:0000259" key="4">
    <source>
        <dbReference type="PROSITE" id="PS50932"/>
    </source>
</evidence>
<organism evidence="5 6">
    <name type="scientific">Actinobaculum massiliense ACS-171-V-Col2</name>
    <dbReference type="NCBI Taxonomy" id="883066"/>
    <lineage>
        <taxon>Bacteria</taxon>
        <taxon>Bacillati</taxon>
        <taxon>Actinomycetota</taxon>
        <taxon>Actinomycetes</taxon>
        <taxon>Actinomycetales</taxon>
        <taxon>Actinomycetaceae</taxon>
        <taxon>Actinobaculum</taxon>
    </lineage>
</organism>
<evidence type="ECO:0000256" key="1">
    <source>
        <dbReference type="ARBA" id="ARBA00023015"/>
    </source>
</evidence>
<dbReference type="SUPFAM" id="SSF47413">
    <property type="entry name" value="lambda repressor-like DNA-binding domains"/>
    <property type="match status" value="1"/>
</dbReference>
<dbReference type="Pfam" id="PF13377">
    <property type="entry name" value="Peripla_BP_3"/>
    <property type="match status" value="1"/>
</dbReference>
<dbReference type="HOGENOM" id="CLU_037628_6_4_11"/>
<dbReference type="Pfam" id="PF00356">
    <property type="entry name" value="LacI"/>
    <property type="match status" value="1"/>
</dbReference>
<dbReference type="SMART" id="SM00354">
    <property type="entry name" value="HTH_LACI"/>
    <property type="match status" value="1"/>
</dbReference>
<keyword evidence="3" id="KW-0804">Transcription</keyword>
<dbReference type="Gene3D" id="3.40.50.2300">
    <property type="match status" value="2"/>
</dbReference>
<keyword evidence="6" id="KW-1185">Reference proteome</keyword>
<keyword evidence="2" id="KW-0238">DNA-binding</keyword>
<dbReference type="SUPFAM" id="SSF53822">
    <property type="entry name" value="Periplasmic binding protein-like I"/>
    <property type="match status" value="1"/>
</dbReference>
<dbReference type="InterPro" id="IPR010982">
    <property type="entry name" value="Lambda_DNA-bd_dom_sf"/>
</dbReference>
<comment type="caution">
    <text evidence="5">The sequence shown here is derived from an EMBL/GenBank/DDBJ whole genome shotgun (WGS) entry which is preliminary data.</text>
</comment>
<evidence type="ECO:0000256" key="2">
    <source>
        <dbReference type="ARBA" id="ARBA00023125"/>
    </source>
</evidence>
<dbReference type="PANTHER" id="PTHR30146:SF153">
    <property type="entry name" value="LACTOSE OPERON REPRESSOR"/>
    <property type="match status" value="1"/>
</dbReference>
<dbReference type="eggNOG" id="COG1609">
    <property type="taxonomic scope" value="Bacteria"/>
</dbReference>